<gene>
    <name evidence="1" type="ORF">DM826_11400</name>
</gene>
<reference evidence="1 2" key="1">
    <citation type="submission" date="2018-06" db="EMBL/GenBank/DDBJ databases">
        <title>Halonotius sp. F13-13 a new haloarchaeeon isolated from a solar saltern from Isla Cristina, Huelva, Spain.</title>
        <authorList>
            <person name="Duran-Viseras A."/>
            <person name="Sanchez-Porro C."/>
            <person name="Ventosa A."/>
        </authorList>
    </citation>
    <scope>NUCLEOTIDE SEQUENCE [LARGE SCALE GENOMIC DNA]</scope>
    <source>
        <strain evidence="1 2">F13-13</strain>
    </source>
</reference>
<evidence type="ECO:0000313" key="2">
    <source>
        <dbReference type="Proteomes" id="UP000276588"/>
    </source>
</evidence>
<dbReference type="EMBL" id="QKNY01000018">
    <property type="protein sequence ID" value="RJX42245.1"/>
    <property type="molecule type" value="Genomic_DNA"/>
</dbReference>
<comment type="caution">
    <text evidence="1">The sequence shown here is derived from an EMBL/GenBank/DDBJ whole genome shotgun (WGS) entry which is preliminary data.</text>
</comment>
<evidence type="ECO:0000313" key="1">
    <source>
        <dbReference type="EMBL" id="RJX42245.1"/>
    </source>
</evidence>
<keyword evidence="2" id="KW-1185">Reference proteome</keyword>
<dbReference type="Pfam" id="PF19130">
    <property type="entry name" value="DUF5813"/>
    <property type="match status" value="1"/>
</dbReference>
<dbReference type="RefSeq" id="WP_120103553.1">
    <property type="nucleotide sequence ID" value="NZ_QKNY01000018.1"/>
</dbReference>
<dbReference type="AlphaFoldDB" id="A0A3A6Q4T4"/>
<accession>A0A3A6Q4T4</accession>
<name>A0A3A6Q4T4_9EURY</name>
<dbReference type="Proteomes" id="UP000276588">
    <property type="component" value="Unassembled WGS sequence"/>
</dbReference>
<dbReference type="OrthoDB" id="213744at2157"/>
<protein>
    <submittedName>
        <fullName evidence="1">Uncharacterized protein</fullName>
    </submittedName>
</protein>
<proteinExistence type="predicted"/>
<dbReference type="InterPro" id="IPR043851">
    <property type="entry name" value="DUF5813"/>
</dbReference>
<organism evidence="1 2">
    <name type="scientific">Halonotius aquaticus</name>
    <dbReference type="NCBI Taxonomy" id="2216978"/>
    <lineage>
        <taxon>Archaea</taxon>
        <taxon>Methanobacteriati</taxon>
        <taxon>Methanobacteriota</taxon>
        <taxon>Stenosarchaea group</taxon>
        <taxon>Halobacteria</taxon>
        <taxon>Halobacteriales</taxon>
        <taxon>Haloferacaceae</taxon>
        <taxon>Halonotius</taxon>
    </lineage>
</organism>
<sequence>MSSPPAGLARAVDAHRAFEPDSDAETTFVSTTTAFDGVVDAETTDDGVSFSVTVTVPMLSTVTDDELAPIVEDGWYETFERRVTDVGAIFRTERALTPQVTHDDREAVVTVTLTDTNVERGVDDAAALIDFVEGTYVQGIIPGYTYTDPVAGLLEQARAAGGSS</sequence>